<gene>
    <name evidence="1" type="ORF">Psch_00765</name>
</gene>
<organism evidence="1 2">
    <name type="scientific">Pelotomaculum schinkii</name>
    <dbReference type="NCBI Taxonomy" id="78350"/>
    <lineage>
        <taxon>Bacteria</taxon>
        <taxon>Bacillati</taxon>
        <taxon>Bacillota</taxon>
        <taxon>Clostridia</taxon>
        <taxon>Eubacteriales</taxon>
        <taxon>Desulfotomaculaceae</taxon>
        <taxon>Pelotomaculum</taxon>
    </lineage>
</organism>
<proteinExistence type="predicted"/>
<dbReference type="InterPro" id="IPR022476">
    <property type="entry name" value="Spore_YabP/YqfC"/>
</dbReference>
<name>A0A4Y7RDX8_9FIRM</name>
<dbReference type="EMBL" id="QFGA01000001">
    <property type="protein sequence ID" value="TEB07218.1"/>
    <property type="molecule type" value="Genomic_DNA"/>
</dbReference>
<keyword evidence="2" id="KW-1185">Reference proteome</keyword>
<comment type="caution">
    <text evidence="1">The sequence shown here is derived from an EMBL/GenBank/DDBJ whole genome shotgun (WGS) entry which is preliminary data.</text>
</comment>
<evidence type="ECO:0000313" key="2">
    <source>
        <dbReference type="Proteomes" id="UP000298324"/>
    </source>
</evidence>
<sequence length="93" mass="10557">MGWRDFQRKVKRQFSEAMELPGDVVLNLPKIIMIGNIQLFIENHRGIIEYTTEGVRVSVGEGEVAVVGENLMLRNILPDELCVEGKIRSLSFL</sequence>
<reference evidence="1 2" key="1">
    <citation type="journal article" date="2018" name="Environ. Microbiol.">
        <title>Novel energy conservation strategies and behaviour of Pelotomaculum schinkii driving syntrophic propionate catabolism.</title>
        <authorList>
            <person name="Hidalgo-Ahumada C.A.P."/>
            <person name="Nobu M.K."/>
            <person name="Narihiro T."/>
            <person name="Tamaki H."/>
            <person name="Liu W.T."/>
            <person name="Kamagata Y."/>
            <person name="Stams A.J.M."/>
            <person name="Imachi H."/>
            <person name="Sousa D.Z."/>
        </authorList>
    </citation>
    <scope>NUCLEOTIDE SEQUENCE [LARGE SCALE GENOMIC DNA]</scope>
    <source>
        <strain evidence="1 2">HH</strain>
    </source>
</reference>
<protein>
    <submittedName>
        <fullName evidence="1">YabP family protein</fullName>
    </submittedName>
</protein>
<evidence type="ECO:0000313" key="1">
    <source>
        <dbReference type="EMBL" id="TEB07218.1"/>
    </source>
</evidence>
<dbReference type="RefSeq" id="WP_190239175.1">
    <property type="nucleotide sequence ID" value="NZ_QFGA01000001.1"/>
</dbReference>
<accession>A0A4Y7RDX8</accession>
<dbReference type="Pfam" id="PF07873">
    <property type="entry name" value="YabP"/>
    <property type="match status" value="1"/>
</dbReference>
<dbReference type="Proteomes" id="UP000298324">
    <property type="component" value="Unassembled WGS sequence"/>
</dbReference>
<dbReference type="InterPro" id="IPR022477">
    <property type="entry name" value="Spore_YqfC"/>
</dbReference>
<dbReference type="AlphaFoldDB" id="A0A4Y7RDX8"/>
<dbReference type="NCBIfam" id="TIGR02856">
    <property type="entry name" value="spore_yqfC"/>
    <property type="match status" value="1"/>
</dbReference>